<dbReference type="AlphaFoldDB" id="A0A1F6CI44"/>
<sequence>MKTLFDHLENIKGKPRHVRKRIAFGSAIGGTSLVALVWLVASLSAGAFAIQGSSFATSAGQGSLQVAGASNMNSGADKNLAGAAAALTNDSSLPARIEIVNVASSSPVQGESERTILPF</sequence>
<name>A0A1F6CI44_9BACT</name>
<evidence type="ECO:0000313" key="3">
    <source>
        <dbReference type="Proteomes" id="UP000178815"/>
    </source>
</evidence>
<dbReference type="STRING" id="1798481.A2678_03440"/>
<feature type="transmembrane region" description="Helical" evidence="1">
    <location>
        <begin position="21"/>
        <end position="41"/>
    </location>
</feature>
<dbReference type="Proteomes" id="UP000178815">
    <property type="component" value="Unassembled WGS sequence"/>
</dbReference>
<keyword evidence="1" id="KW-0812">Transmembrane</keyword>
<accession>A0A1F6CI44</accession>
<dbReference type="EMBL" id="MFKU01000011">
    <property type="protein sequence ID" value="OGG48522.1"/>
    <property type="molecule type" value="Genomic_DNA"/>
</dbReference>
<comment type="caution">
    <text evidence="2">The sequence shown here is derived from an EMBL/GenBank/DDBJ whole genome shotgun (WGS) entry which is preliminary data.</text>
</comment>
<evidence type="ECO:0000256" key="1">
    <source>
        <dbReference type="SAM" id="Phobius"/>
    </source>
</evidence>
<evidence type="ECO:0000313" key="2">
    <source>
        <dbReference type="EMBL" id="OGG48522.1"/>
    </source>
</evidence>
<organism evidence="2 3">
    <name type="scientific">Candidatus Kaiserbacteria bacterium RIFCSPHIGHO2_01_FULL_53_31</name>
    <dbReference type="NCBI Taxonomy" id="1798481"/>
    <lineage>
        <taxon>Bacteria</taxon>
        <taxon>Candidatus Kaiseribacteriota</taxon>
    </lineage>
</organism>
<reference evidence="2 3" key="1">
    <citation type="journal article" date="2016" name="Nat. Commun.">
        <title>Thousands of microbial genomes shed light on interconnected biogeochemical processes in an aquifer system.</title>
        <authorList>
            <person name="Anantharaman K."/>
            <person name="Brown C.T."/>
            <person name="Hug L.A."/>
            <person name="Sharon I."/>
            <person name="Castelle C.J."/>
            <person name="Probst A.J."/>
            <person name="Thomas B.C."/>
            <person name="Singh A."/>
            <person name="Wilkins M.J."/>
            <person name="Karaoz U."/>
            <person name="Brodie E.L."/>
            <person name="Williams K.H."/>
            <person name="Hubbard S.S."/>
            <person name="Banfield J.F."/>
        </authorList>
    </citation>
    <scope>NUCLEOTIDE SEQUENCE [LARGE SCALE GENOMIC DNA]</scope>
</reference>
<gene>
    <name evidence="2" type="ORF">A2678_03440</name>
</gene>
<keyword evidence="1" id="KW-0472">Membrane</keyword>
<protein>
    <submittedName>
        <fullName evidence="2">Uncharacterized protein</fullName>
    </submittedName>
</protein>
<keyword evidence="1" id="KW-1133">Transmembrane helix</keyword>
<proteinExistence type="predicted"/>